<gene>
    <name evidence="1" type="ORF">GBAR_LOCUS14892</name>
</gene>
<dbReference type="Proteomes" id="UP001174909">
    <property type="component" value="Unassembled WGS sequence"/>
</dbReference>
<name>A0AA35WLG0_GEOBA</name>
<protein>
    <submittedName>
        <fullName evidence="1">Uncharacterized protein</fullName>
    </submittedName>
</protein>
<dbReference type="AlphaFoldDB" id="A0AA35WLG0"/>
<accession>A0AA35WLG0</accession>
<keyword evidence="2" id="KW-1185">Reference proteome</keyword>
<sequence>MRSFGWNWRMDTLFWPIVRQDAKKLHSRVSWRQGESRYESL</sequence>
<dbReference type="EMBL" id="CASHTH010002183">
    <property type="protein sequence ID" value="CAI8025823.1"/>
    <property type="molecule type" value="Genomic_DNA"/>
</dbReference>
<evidence type="ECO:0000313" key="1">
    <source>
        <dbReference type="EMBL" id="CAI8025823.1"/>
    </source>
</evidence>
<evidence type="ECO:0000313" key="2">
    <source>
        <dbReference type="Proteomes" id="UP001174909"/>
    </source>
</evidence>
<reference evidence="1" key="1">
    <citation type="submission" date="2023-03" db="EMBL/GenBank/DDBJ databases">
        <authorList>
            <person name="Steffen K."/>
            <person name="Cardenas P."/>
        </authorList>
    </citation>
    <scope>NUCLEOTIDE SEQUENCE</scope>
</reference>
<organism evidence="1 2">
    <name type="scientific">Geodia barretti</name>
    <name type="common">Barrett's horny sponge</name>
    <dbReference type="NCBI Taxonomy" id="519541"/>
    <lineage>
        <taxon>Eukaryota</taxon>
        <taxon>Metazoa</taxon>
        <taxon>Porifera</taxon>
        <taxon>Demospongiae</taxon>
        <taxon>Heteroscleromorpha</taxon>
        <taxon>Tetractinellida</taxon>
        <taxon>Astrophorina</taxon>
        <taxon>Geodiidae</taxon>
        <taxon>Geodia</taxon>
    </lineage>
</organism>
<comment type="caution">
    <text evidence="1">The sequence shown here is derived from an EMBL/GenBank/DDBJ whole genome shotgun (WGS) entry which is preliminary data.</text>
</comment>
<proteinExistence type="predicted"/>